<dbReference type="InterPro" id="IPR006474">
    <property type="entry name" value="Helicase_Cas3_CRISPR-ass_core"/>
</dbReference>
<evidence type="ECO:0000256" key="4">
    <source>
        <dbReference type="ARBA" id="ARBA00022723"/>
    </source>
</evidence>
<dbReference type="CDD" id="cd17930">
    <property type="entry name" value="DEXHc_cas3"/>
    <property type="match status" value="1"/>
</dbReference>
<accession>A0A1G5IUW1</accession>
<keyword evidence="4" id="KW-0479">Metal-binding</keyword>
<keyword evidence="5" id="KW-0547">Nucleotide-binding</keyword>
<keyword evidence="3" id="KW-0540">Nuclease</keyword>
<dbReference type="GO" id="GO:0016787">
    <property type="term" value="F:hydrolase activity"/>
    <property type="evidence" value="ECO:0007669"/>
    <property type="project" value="UniProtKB-KW"/>
</dbReference>
<dbReference type="Pfam" id="PF22590">
    <property type="entry name" value="Cas3-like_C_2"/>
    <property type="match status" value="1"/>
</dbReference>
<dbReference type="InterPro" id="IPR054712">
    <property type="entry name" value="Cas3-like_dom"/>
</dbReference>
<keyword evidence="9" id="KW-0051">Antiviral defense</keyword>
<dbReference type="SMART" id="SM00487">
    <property type="entry name" value="DEXDc"/>
    <property type="match status" value="1"/>
</dbReference>
<dbReference type="PROSITE" id="PS51643">
    <property type="entry name" value="HD_CAS3"/>
    <property type="match status" value="1"/>
</dbReference>
<name>A0A1G5IUW1_9FIRM</name>
<feature type="domain" description="Helicase C-terminal" evidence="10">
    <location>
        <begin position="479"/>
        <end position="642"/>
    </location>
</feature>
<evidence type="ECO:0000256" key="2">
    <source>
        <dbReference type="ARBA" id="ARBA00009046"/>
    </source>
</evidence>
<dbReference type="AlphaFoldDB" id="A0A1G5IUW1"/>
<comment type="similarity">
    <text evidence="1">In the N-terminal section; belongs to the CRISPR-associated nuclease Cas3-HD family.</text>
</comment>
<dbReference type="SMART" id="SM00490">
    <property type="entry name" value="HELICc"/>
    <property type="match status" value="1"/>
</dbReference>
<dbReference type="SUPFAM" id="SSF109604">
    <property type="entry name" value="HD-domain/PDEase-like"/>
    <property type="match status" value="1"/>
</dbReference>
<evidence type="ECO:0000256" key="6">
    <source>
        <dbReference type="ARBA" id="ARBA00022801"/>
    </source>
</evidence>
<dbReference type="GO" id="GO:0046872">
    <property type="term" value="F:metal ion binding"/>
    <property type="evidence" value="ECO:0007669"/>
    <property type="project" value="UniProtKB-KW"/>
</dbReference>
<dbReference type="Proteomes" id="UP000198636">
    <property type="component" value="Unassembled WGS sequence"/>
</dbReference>
<evidence type="ECO:0000256" key="7">
    <source>
        <dbReference type="ARBA" id="ARBA00022806"/>
    </source>
</evidence>
<dbReference type="GO" id="GO:0004518">
    <property type="term" value="F:nuclease activity"/>
    <property type="evidence" value="ECO:0007669"/>
    <property type="project" value="UniProtKB-KW"/>
</dbReference>
<proteinExistence type="inferred from homology"/>
<dbReference type="GO" id="GO:0051607">
    <property type="term" value="P:defense response to virus"/>
    <property type="evidence" value="ECO:0007669"/>
    <property type="project" value="UniProtKB-KW"/>
</dbReference>
<feature type="domain" description="HD Cas3-type" evidence="11">
    <location>
        <begin position="16"/>
        <end position="197"/>
    </location>
</feature>
<evidence type="ECO:0000256" key="8">
    <source>
        <dbReference type="ARBA" id="ARBA00022840"/>
    </source>
</evidence>
<evidence type="ECO:0000259" key="11">
    <source>
        <dbReference type="PROSITE" id="PS51643"/>
    </source>
</evidence>
<dbReference type="Pfam" id="PF00270">
    <property type="entry name" value="DEAD"/>
    <property type="match status" value="1"/>
</dbReference>
<dbReference type="Gene3D" id="3.40.50.300">
    <property type="entry name" value="P-loop containing nucleotide triphosphate hydrolases"/>
    <property type="match status" value="2"/>
</dbReference>
<evidence type="ECO:0000259" key="10">
    <source>
        <dbReference type="PROSITE" id="PS51194"/>
    </source>
</evidence>
<evidence type="ECO:0000256" key="1">
    <source>
        <dbReference type="ARBA" id="ARBA00006847"/>
    </source>
</evidence>
<dbReference type="NCBIfam" id="TIGR01587">
    <property type="entry name" value="cas3_core"/>
    <property type="match status" value="1"/>
</dbReference>
<dbReference type="SUPFAM" id="SSF52540">
    <property type="entry name" value="P-loop containing nucleoside triphosphate hydrolases"/>
    <property type="match status" value="1"/>
</dbReference>
<dbReference type="PROSITE" id="PS51194">
    <property type="entry name" value="HELICASE_CTER"/>
    <property type="match status" value="1"/>
</dbReference>
<dbReference type="InterPro" id="IPR014001">
    <property type="entry name" value="Helicase_ATP-bd"/>
</dbReference>
<dbReference type="RefSeq" id="WP_091543927.1">
    <property type="nucleotide sequence ID" value="NZ_FMUS01000016.1"/>
</dbReference>
<evidence type="ECO:0000313" key="13">
    <source>
        <dbReference type="Proteomes" id="UP000198636"/>
    </source>
</evidence>
<gene>
    <name evidence="12" type="ORF">SAMN03080606_02518</name>
</gene>
<evidence type="ECO:0000256" key="3">
    <source>
        <dbReference type="ARBA" id="ARBA00022722"/>
    </source>
</evidence>
<dbReference type="InterPro" id="IPR011545">
    <property type="entry name" value="DEAD/DEAH_box_helicase_dom"/>
</dbReference>
<dbReference type="Gene3D" id="1.10.3210.30">
    <property type="match status" value="1"/>
</dbReference>
<comment type="similarity">
    <text evidence="2">In the central section; belongs to the CRISPR-associated helicase Cas3 family.</text>
</comment>
<dbReference type="InterPro" id="IPR001650">
    <property type="entry name" value="Helicase_C-like"/>
</dbReference>
<protein>
    <submittedName>
        <fullName evidence="12">CRISPR-associated helicase, Cas3 family</fullName>
    </submittedName>
</protein>
<dbReference type="InterPro" id="IPR038257">
    <property type="entry name" value="CRISPR-assoc_Cas3_HD_sf"/>
</dbReference>
<organism evidence="12 13">
    <name type="scientific">Alkaliphilus peptidifermentans DSM 18978</name>
    <dbReference type="NCBI Taxonomy" id="1120976"/>
    <lineage>
        <taxon>Bacteria</taxon>
        <taxon>Bacillati</taxon>
        <taxon>Bacillota</taxon>
        <taxon>Clostridia</taxon>
        <taxon>Peptostreptococcales</taxon>
        <taxon>Natronincolaceae</taxon>
        <taxon>Alkaliphilus</taxon>
    </lineage>
</organism>
<dbReference type="OrthoDB" id="9810236at2"/>
<keyword evidence="6" id="KW-0378">Hydrolase</keyword>
<keyword evidence="8" id="KW-0067">ATP-binding</keyword>
<dbReference type="InterPro" id="IPR027417">
    <property type="entry name" value="P-loop_NTPase"/>
</dbReference>
<reference evidence="12 13" key="1">
    <citation type="submission" date="2016-10" db="EMBL/GenBank/DDBJ databases">
        <authorList>
            <person name="de Groot N.N."/>
        </authorList>
    </citation>
    <scope>NUCLEOTIDE SEQUENCE [LARGE SCALE GENOMIC DNA]</scope>
    <source>
        <strain evidence="12 13">DSM 18978</strain>
    </source>
</reference>
<dbReference type="NCBIfam" id="TIGR01596">
    <property type="entry name" value="cas3_HD"/>
    <property type="match status" value="1"/>
</dbReference>
<evidence type="ECO:0000313" key="12">
    <source>
        <dbReference type="EMBL" id="SCY79511.1"/>
    </source>
</evidence>
<sequence length="774" mass="90400">MSFSFKLKSHVKEGESFKDGQLLVDHLKGVRDIAIETSRMHGITGEIEDVINMICLCHDFGKASEYFQRYLKDEYDGNLKNHGEISAYFAYYMLPEPWKIIGFMAVKRHHGDLDPDRIFFDYNIDLLLKIATSIEKNKIELNEIYQQDISEFFTIIKDEIFLKNPWKSFKKKMKSFTIEDFTWMQYLWSLLLTGDKTQLIRGKAYQNSTNVYEGYVDKYKEKVKHALREKFPKIENTELFHIRNQIYQEVVEGIKEVDLQKDHLFSINVPTGTGKTLSVYGAAFQLLERIYHESDKKIRPTVIYTIPFTSVIDQNYQVLEDIFDSNGLKGFESFILKHHSMTELNYTDYNEKMDEATEYKNYDARFCVENWQSTVVTTTFVQLFNTIFQSGKNAVINRFHKLAGSIIILDEVQAIPPKYYDIIEQIFEVLCNKFNCYVITVTATKPLFLEGVELVKSNVKIFSTLDRIQIENHTASPIYLDEFSQIIIEDIQEKQDKSFLIVLNTVKSSLKILDDLRDSEAIRSINRKILYLSTEIHPQRRLEIIQQIKEDKDNKYVLVSTQLIEAGVDVDFDIVYRDFSTIDSINQTAGRANRNAISGKGTVKIYSLINENHSDKKFARYIYSETLLDATEEIIKDKSIILEKDIYEINKAYFKAVKERKSKDPSKDLEEAIAAFNFGKIRELFKLIEENYQKEDVIINYNEETQKCLDIIEEGNGEYQEVLNAWRVLNKYKVSVNKEDMDNINTLTIKGMHVLDKQYYDKDKGIIRTSTAVF</sequence>
<dbReference type="EMBL" id="FMUS01000016">
    <property type="protein sequence ID" value="SCY79511.1"/>
    <property type="molecule type" value="Genomic_DNA"/>
</dbReference>
<dbReference type="GO" id="GO:0004386">
    <property type="term" value="F:helicase activity"/>
    <property type="evidence" value="ECO:0007669"/>
    <property type="project" value="UniProtKB-KW"/>
</dbReference>
<dbReference type="CDD" id="cd09641">
    <property type="entry name" value="Cas3''_I"/>
    <property type="match status" value="1"/>
</dbReference>
<keyword evidence="13" id="KW-1185">Reference proteome</keyword>
<evidence type="ECO:0000256" key="5">
    <source>
        <dbReference type="ARBA" id="ARBA00022741"/>
    </source>
</evidence>
<dbReference type="InterPro" id="IPR006483">
    <property type="entry name" value="CRISPR-assoc_Cas3_HD"/>
</dbReference>
<dbReference type="STRING" id="1120976.SAMN03080606_02518"/>
<evidence type="ECO:0000256" key="9">
    <source>
        <dbReference type="ARBA" id="ARBA00023118"/>
    </source>
</evidence>
<keyword evidence="7" id="KW-0347">Helicase</keyword>
<dbReference type="GO" id="GO:0005524">
    <property type="term" value="F:ATP binding"/>
    <property type="evidence" value="ECO:0007669"/>
    <property type="project" value="UniProtKB-KW"/>
</dbReference>
<dbReference type="GO" id="GO:0003676">
    <property type="term" value="F:nucleic acid binding"/>
    <property type="evidence" value="ECO:0007669"/>
    <property type="project" value="InterPro"/>
</dbReference>